<keyword evidence="2" id="KW-0238">DNA-binding</keyword>
<dbReference type="InterPro" id="IPR018062">
    <property type="entry name" value="HTH_AraC-typ_CS"/>
</dbReference>
<dbReference type="PANTHER" id="PTHR47894:SF1">
    <property type="entry name" value="HTH-TYPE TRANSCRIPTIONAL REGULATOR VQSM"/>
    <property type="match status" value="1"/>
</dbReference>
<dbReference type="InterPro" id="IPR020449">
    <property type="entry name" value="Tscrpt_reg_AraC-type_HTH"/>
</dbReference>
<dbReference type="InterPro" id="IPR009057">
    <property type="entry name" value="Homeodomain-like_sf"/>
</dbReference>
<dbReference type="Pfam" id="PF12833">
    <property type="entry name" value="HTH_18"/>
    <property type="match status" value="1"/>
</dbReference>
<name>A0A9X3CG72_9VIBR</name>
<evidence type="ECO:0000256" key="1">
    <source>
        <dbReference type="ARBA" id="ARBA00023015"/>
    </source>
</evidence>
<dbReference type="GO" id="GO:0003700">
    <property type="term" value="F:DNA-binding transcription factor activity"/>
    <property type="evidence" value="ECO:0007669"/>
    <property type="project" value="InterPro"/>
</dbReference>
<dbReference type="SMART" id="SM00342">
    <property type="entry name" value="HTH_ARAC"/>
    <property type="match status" value="1"/>
</dbReference>
<reference evidence="5" key="1">
    <citation type="submission" date="2022-02" db="EMBL/GenBank/DDBJ databases">
        <title>Vibrio sp. nov., a new bacterium isolated from Bohai sea, China.</title>
        <authorList>
            <person name="Yuan Y."/>
        </authorList>
    </citation>
    <scope>NUCLEOTIDE SEQUENCE</scope>
    <source>
        <strain evidence="5">DBSS07</strain>
    </source>
</reference>
<dbReference type="PRINTS" id="PR00032">
    <property type="entry name" value="HTHARAC"/>
</dbReference>
<proteinExistence type="predicted"/>
<dbReference type="GO" id="GO:0000976">
    <property type="term" value="F:transcription cis-regulatory region binding"/>
    <property type="evidence" value="ECO:0007669"/>
    <property type="project" value="TreeGrafter"/>
</dbReference>
<evidence type="ECO:0000259" key="4">
    <source>
        <dbReference type="PROSITE" id="PS01124"/>
    </source>
</evidence>
<dbReference type="EMBL" id="JAKRRX010000094">
    <property type="protein sequence ID" value="MCW8335131.1"/>
    <property type="molecule type" value="Genomic_DNA"/>
</dbReference>
<evidence type="ECO:0000256" key="2">
    <source>
        <dbReference type="ARBA" id="ARBA00023125"/>
    </source>
</evidence>
<organism evidence="5 6">
    <name type="scientific">Vibrio paucivorans</name>
    <dbReference type="NCBI Taxonomy" id="2829489"/>
    <lineage>
        <taxon>Bacteria</taxon>
        <taxon>Pseudomonadati</taxon>
        <taxon>Pseudomonadota</taxon>
        <taxon>Gammaproteobacteria</taxon>
        <taxon>Vibrionales</taxon>
        <taxon>Vibrionaceae</taxon>
        <taxon>Vibrio</taxon>
    </lineage>
</organism>
<dbReference type="GO" id="GO:0005829">
    <property type="term" value="C:cytosol"/>
    <property type="evidence" value="ECO:0007669"/>
    <property type="project" value="TreeGrafter"/>
</dbReference>
<gene>
    <name evidence="5" type="ORF">MD483_15025</name>
</gene>
<comment type="caution">
    <text evidence="5">The sequence shown here is derived from an EMBL/GenBank/DDBJ whole genome shotgun (WGS) entry which is preliminary data.</text>
</comment>
<accession>A0A9X3CG72</accession>
<keyword evidence="1" id="KW-0805">Transcription regulation</keyword>
<keyword evidence="3" id="KW-0804">Transcription</keyword>
<dbReference type="Proteomes" id="UP001155586">
    <property type="component" value="Unassembled WGS sequence"/>
</dbReference>
<dbReference type="PROSITE" id="PS00041">
    <property type="entry name" value="HTH_ARAC_FAMILY_1"/>
    <property type="match status" value="1"/>
</dbReference>
<feature type="domain" description="HTH araC/xylS-type" evidence="4">
    <location>
        <begin position="241"/>
        <end position="334"/>
    </location>
</feature>
<evidence type="ECO:0000256" key="3">
    <source>
        <dbReference type="ARBA" id="ARBA00023163"/>
    </source>
</evidence>
<sequence>MRATSEYNDHRYYLHSGWVDLLIQAGRNYQVELESLNSYQELLESGLKHPDIRVVQKFHQELIENSQFDLSIEAAKCVTPLTFDSFSVALWSSQTLHQCLQNLCEYFIVLAPQAHLSLVEDGDNAELWIINNRTPDSYTVTQTGISLVVCLILEMLRTLNHSQSVPCRLYAPFHHYPQALVDKFCQRYRVPDIEKGPIRKIVFHREALKAVSPFAHEQLMEHNLLRVKEQAAKLSKNDVRLQVCRVLDELETLRGINVDLVAKRLLTSSRTLNRRLADAQTTFKTLLNNYRLVKALTLLKNPNNNMTEIAFQLGFSELSSFTRAFKRWTGESPK</sequence>
<dbReference type="PROSITE" id="PS01124">
    <property type="entry name" value="HTH_ARAC_FAMILY_2"/>
    <property type="match status" value="1"/>
</dbReference>
<keyword evidence="6" id="KW-1185">Reference proteome</keyword>
<dbReference type="AlphaFoldDB" id="A0A9X3CG72"/>
<evidence type="ECO:0000313" key="6">
    <source>
        <dbReference type="Proteomes" id="UP001155586"/>
    </source>
</evidence>
<dbReference type="SUPFAM" id="SSF46689">
    <property type="entry name" value="Homeodomain-like"/>
    <property type="match status" value="1"/>
</dbReference>
<protein>
    <submittedName>
        <fullName evidence="5">Helix-turn-helix transcriptional regulator</fullName>
    </submittedName>
</protein>
<dbReference type="PANTHER" id="PTHR47894">
    <property type="entry name" value="HTH-TYPE TRANSCRIPTIONAL REGULATOR GADX"/>
    <property type="match status" value="1"/>
</dbReference>
<dbReference type="InterPro" id="IPR018060">
    <property type="entry name" value="HTH_AraC"/>
</dbReference>
<dbReference type="Gene3D" id="1.10.10.60">
    <property type="entry name" value="Homeodomain-like"/>
    <property type="match status" value="1"/>
</dbReference>
<dbReference type="RefSeq" id="WP_265688368.1">
    <property type="nucleotide sequence ID" value="NZ_JAKRRX010000094.1"/>
</dbReference>
<evidence type="ECO:0000313" key="5">
    <source>
        <dbReference type="EMBL" id="MCW8335131.1"/>
    </source>
</evidence>